<reference evidence="3" key="1">
    <citation type="submission" date="2021-01" db="EMBL/GenBank/DDBJ databases">
        <title>Caligus Genome Assembly.</title>
        <authorList>
            <person name="Gallardo-Escarate C."/>
        </authorList>
    </citation>
    <scope>NUCLEOTIDE SEQUENCE [LARGE SCALE GENOMIC DNA]</scope>
</reference>
<feature type="non-terminal residue" evidence="2">
    <location>
        <position position="1"/>
    </location>
</feature>
<sequence length="161" mass="18409">DESWFYWDSVERRQVWAVPTGARFSTPPCEIDSKEDDDSDGVHLQARRVSITALPAGPQPTGTHDRVPKDDWEALSQPEKGQDPAEDCLLMWDNARPHTDTDTREFLTRRDVEPVKQSPYSPDLNLCDRFLFRKLKHRSGGRVWGPRGGYTRRSAGDEEGQ</sequence>
<dbReference type="AlphaFoldDB" id="A0A7T8JU70"/>
<dbReference type="GO" id="GO:0003676">
    <property type="term" value="F:nucleic acid binding"/>
    <property type="evidence" value="ECO:0007669"/>
    <property type="project" value="InterPro"/>
</dbReference>
<accession>A0A7T8JU70</accession>
<protein>
    <recommendedName>
        <fullName evidence="4">Tc1-like transposase DDE domain-containing protein</fullName>
    </recommendedName>
</protein>
<dbReference type="InterPro" id="IPR036397">
    <property type="entry name" value="RNaseH_sf"/>
</dbReference>
<evidence type="ECO:0000313" key="2">
    <source>
        <dbReference type="EMBL" id="QQP32993.1"/>
    </source>
</evidence>
<evidence type="ECO:0008006" key="4">
    <source>
        <dbReference type="Google" id="ProtNLM"/>
    </source>
</evidence>
<organism evidence="2 3">
    <name type="scientific">Caligus rogercresseyi</name>
    <name type="common">Sea louse</name>
    <dbReference type="NCBI Taxonomy" id="217165"/>
    <lineage>
        <taxon>Eukaryota</taxon>
        <taxon>Metazoa</taxon>
        <taxon>Ecdysozoa</taxon>
        <taxon>Arthropoda</taxon>
        <taxon>Crustacea</taxon>
        <taxon>Multicrustacea</taxon>
        <taxon>Hexanauplia</taxon>
        <taxon>Copepoda</taxon>
        <taxon>Siphonostomatoida</taxon>
        <taxon>Caligidae</taxon>
        <taxon>Caligus</taxon>
    </lineage>
</organism>
<gene>
    <name evidence="2" type="ORF">FKW44_024202</name>
</gene>
<proteinExistence type="predicted"/>
<feature type="region of interest" description="Disordered" evidence="1">
    <location>
        <begin position="139"/>
        <end position="161"/>
    </location>
</feature>
<feature type="compositionally biased region" description="Basic and acidic residues" evidence="1">
    <location>
        <begin position="63"/>
        <end position="72"/>
    </location>
</feature>
<feature type="region of interest" description="Disordered" evidence="1">
    <location>
        <begin position="51"/>
        <end position="121"/>
    </location>
</feature>
<dbReference type="Proteomes" id="UP000595437">
    <property type="component" value="Chromosome 19"/>
</dbReference>
<evidence type="ECO:0000256" key="1">
    <source>
        <dbReference type="SAM" id="MobiDB-lite"/>
    </source>
</evidence>
<evidence type="ECO:0000313" key="3">
    <source>
        <dbReference type="Proteomes" id="UP000595437"/>
    </source>
</evidence>
<dbReference type="EMBL" id="CP045908">
    <property type="protein sequence ID" value="QQP32993.1"/>
    <property type="molecule type" value="Genomic_DNA"/>
</dbReference>
<name>A0A7T8JU70_CALRO</name>
<keyword evidence="3" id="KW-1185">Reference proteome</keyword>
<feature type="compositionally biased region" description="Basic and acidic residues" evidence="1">
    <location>
        <begin position="95"/>
        <end position="114"/>
    </location>
</feature>
<dbReference type="OrthoDB" id="10017160at2759"/>
<dbReference type="Gene3D" id="3.30.420.10">
    <property type="entry name" value="Ribonuclease H-like superfamily/Ribonuclease H"/>
    <property type="match status" value="1"/>
</dbReference>